<accession>A0ABV2NI91</accession>
<proteinExistence type="predicted"/>
<dbReference type="RefSeq" id="WP_059409618.1">
    <property type="nucleotide sequence ID" value="NZ_JAZBNP010000001.1"/>
</dbReference>
<comment type="caution">
    <text evidence="1">The sequence shown here is derived from an EMBL/GenBank/DDBJ whole genome shotgun (WGS) entry which is preliminary data.</text>
</comment>
<evidence type="ECO:0000313" key="1">
    <source>
        <dbReference type="EMBL" id="MET3866202.1"/>
    </source>
</evidence>
<protein>
    <submittedName>
        <fullName evidence="1">Uncharacterized protein</fullName>
    </submittedName>
</protein>
<sequence>MPTPIASGVEAYRNLTRRLWSIRVAGRVVGHAQSVALVGVTLRASEAARLRCLRTGARDVHAVARGLPLVGVPRPGGAVRFCYRLSQPGFRLADGTPISSAAAVWLEPDGTAWCLAPQVE</sequence>
<reference evidence="1 2" key="1">
    <citation type="submission" date="2024-06" db="EMBL/GenBank/DDBJ databases">
        <title>Genomics of switchgrass bacterial isolates.</title>
        <authorList>
            <person name="Shade A."/>
        </authorList>
    </citation>
    <scope>NUCLEOTIDE SEQUENCE [LARGE SCALE GENOMIC DNA]</scope>
    <source>
        <strain evidence="1 2">PvP084</strain>
    </source>
</reference>
<dbReference type="InterPro" id="IPR058002">
    <property type="entry name" value="Gp82"/>
</dbReference>
<name>A0ABV2NI91_9HYPH</name>
<keyword evidence="2" id="KW-1185">Reference proteome</keyword>
<organism evidence="1 2">
    <name type="scientific">Methylobacterium radiotolerans</name>
    <dbReference type="NCBI Taxonomy" id="31998"/>
    <lineage>
        <taxon>Bacteria</taxon>
        <taxon>Pseudomonadati</taxon>
        <taxon>Pseudomonadota</taxon>
        <taxon>Alphaproteobacteria</taxon>
        <taxon>Hyphomicrobiales</taxon>
        <taxon>Methylobacteriaceae</taxon>
        <taxon>Methylobacterium</taxon>
    </lineage>
</organism>
<dbReference type="EMBL" id="JBEPNW010000002">
    <property type="protein sequence ID" value="MET3866202.1"/>
    <property type="molecule type" value="Genomic_DNA"/>
</dbReference>
<dbReference type="Pfam" id="PF25735">
    <property type="entry name" value="Phage_L5_gp82"/>
    <property type="match status" value="1"/>
</dbReference>
<gene>
    <name evidence="1" type="ORF">ABIC20_003511</name>
</gene>
<evidence type="ECO:0000313" key="2">
    <source>
        <dbReference type="Proteomes" id="UP001549119"/>
    </source>
</evidence>
<dbReference type="Proteomes" id="UP001549119">
    <property type="component" value="Unassembled WGS sequence"/>
</dbReference>